<dbReference type="InterPro" id="IPR010290">
    <property type="entry name" value="TM_effector"/>
</dbReference>
<organism evidence="9 10">
    <name type="scientific">Thermomicrobium roseum (strain ATCC 27502 / DSM 5159 / P-2)</name>
    <dbReference type="NCBI Taxonomy" id="309801"/>
    <lineage>
        <taxon>Bacteria</taxon>
        <taxon>Pseudomonadati</taxon>
        <taxon>Thermomicrobiota</taxon>
        <taxon>Thermomicrobia</taxon>
        <taxon>Thermomicrobiales</taxon>
        <taxon>Thermomicrobiaceae</taxon>
        <taxon>Thermomicrobium</taxon>
    </lineage>
</organism>
<sequence length="426" mass="45190">MAAHGGQPVWREQRGILHSLRTYPAFRLLFGTTLTTNAAFWMWSLLIGWLALVLTDSPFFVGLTGFLNGIPMLLVSLPAGVLIDRLDRRLVLFVAQVVVALATVSLVLLLWLERLTPWQLLLAAFVSGAGMAVVFTTRSALVANLVGREALANAVALISTAQNAPRIVGPALAGPLVSAFGLTGAFAVCALFQVASVGITWRLPAVRPSGNRSPFWGAFVEGLVTVWRREQLLALMALATLPTLLIFPYMNLLPVFARDELRLGATGLGVLMALNGLGAVIGSVAVAARREWGESPRVLVATVLLFAAAVFAFAQTSVPWLAAAFLSIAGVMGAVYMATTNTLLQLAVEDEIRGRVLSVYLLTWGLLPIGTLPAGAVADHWGAPLAVSLLVVLAVLAIGAVALRFPLLRRSSLVSEQRFSAGTGRS</sequence>
<dbReference type="PANTHER" id="PTHR23513:SF11">
    <property type="entry name" value="STAPHYLOFERRIN A TRANSPORTER"/>
    <property type="match status" value="1"/>
</dbReference>
<feature type="transmembrane region" description="Helical" evidence="7">
    <location>
        <begin position="381"/>
        <end position="403"/>
    </location>
</feature>
<comment type="subcellular location">
    <subcellularLocation>
        <location evidence="1">Cell membrane</location>
        <topology evidence="1">Multi-pass membrane protein</topology>
    </subcellularLocation>
</comment>
<feature type="transmembrane region" description="Helical" evidence="7">
    <location>
        <begin position="232"/>
        <end position="251"/>
    </location>
</feature>
<dbReference type="HOGENOM" id="CLU_034180_11_2_0"/>
<feature type="transmembrane region" description="Helical" evidence="7">
    <location>
        <begin position="118"/>
        <end position="138"/>
    </location>
</feature>
<gene>
    <name evidence="9" type="ordered locus">trd_A0363</name>
</gene>
<evidence type="ECO:0000313" key="9">
    <source>
        <dbReference type="EMBL" id="ACM06702.1"/>
    </source>
</evidence>
<evidence type="ECO:0000256" key="3">
    <source>
        <dbReference type="ARBA" id="ARBA00022475"/>
    </source>
</evidence>
<dbReference type="EMBL" id="CP001276">
    <property type="protein sequence ID" value="ACM06702.1"/>
    <property type="molecule type" value="Genomic_DNA"/>
</dbReference>
<dbReference type="PANTHER" id="PTHR23513">
    <property type="entry name" value="INTEGRAL MEMBRANE EFFLUX PROTEIN-RELATED"/>
    <property type="match status" value="1"/>
</dbReference>
<keyword evidence="5 7" id="KW-1133">Transmembrane helix</keyword>
<dbReference type="SUPFAM" id="SSF103473">
    <property type="entry name" value="MFS general substrate transporter"/>
    <property type="match status" value="1"/>
</dbReference>
<dbReference type="PROSITE" id="PS50850">
    <property type="entry name" value="MFS"/>
    <property type="match status" value="1"/>
</dbReference>
<feature type="transmembrane region" description="Helical" evidence="7">
    <location>
        <begin position="263"/>
        <end position="286"/>
    </location>
</feature>
<accession>B9L3J9</accession>
<feature type="domain" description="Major facilitator superfamily (MFS) profile" evidence="8">
    <location>
        <begin position="1"/>
        <end position="412"/>
    </location>
</feature>
<evidence type="ECO:0000256" key="4">
    <source>
        <dbReference type="ARBA" id="ARBA00022692"/>
    </source>
</evidence>
<dbReference type="OrthoDB" id="9775268at2"/>
<keyword evidence="3" id="KW-1003">Cell membrane</keyword>
<dbReference type="KEGG" id="tro:trd_A0363"/>
<dbReference type="CDD" id="cd06173">
    <property type="entry name" value="MFS_MefA_like"/>
    <property type="match status" value="1"/>
</dbReference>
<feature type="transmembrane region" description="Helical" evidence="7">
    <location>
        <begin position="90"/>
        <end position="112"/>
    </location>
</feature>
<name>B9L3J9_THERP</name>
<keyword evidence="4 7" id="KW-0812">Transmembrane</keyword>
<dbReference type="InterPro" id="IPR020846">
    <property type="entry name" value="MFS_dom"/>
</dbReference>
<evidence type="ECO:0000256" key="5">
    <source>
        <dbReference type="ARBA" id="ARBA00022989"/>
    </source>
</evidence>
<keyword evidence="9" id="KW-0614">Plasmid</keyword>
<feature type="transmembrane region" description="Helical" evidence="7">
    <location>
        <begin position="28"/>
        <end position="53"/>
    </location>
</feature>
<evidence type="ECO:0000259" key="8">
    <source>
        <dbReference type="PROSITE" id="PS50850"/>
    </source>
</evidence>
<protein>
    <submittedName>
        <fullName evidence="9">Major facilitator superfamily MFS_1</fullName>
    </submittedName>
</protein>
<dbReference type="GO" id="GO:0022857">
    <property type="term" value="F:transmembrane transporter activity"/>
    <property type="evidence" value="ECO:0007669"/>
    <property type="project" value="InterPro"/>
</dbReference>
<proteinExistence type="predicted"/>
<evidence type="ECO:0000256" key="7">
    <source>
        <dbReference type="SAM" id="Phobius"/>
    </source>
</evidence>
<geneLocation type="plasmid" evidence="10">
    <name>Tros</name>
</geneLocation>
<evidence type="ECO:0000313" key="10">
    <source>
        <dbReference type="Proteomes" id="UP000000447"/>
    </source>
</evidence>
<evidence type="ECO:0000256" key="2">
    <source>
        <dbReference type="ARBA" id="ARBA00022448"/>
    </source>
</evidence>
<feature type="transmembrane region" description="Helical" evidence="7">
    <location>
        <begin position="320"/>
        <end position="344"/>
    </location>
</feature>
<feature type="transmembrane region" description="Helical" evidence="7">
    <location>
        <begin position="298"/>
        <end position="314"/>
    </location>
</feature>
<keyword evidence="6 7" id="KW-0472">Membrane</keyword>
<keyword evidence="10" id="KW-1185">Reference proteome</keyword>
<evidence type="ECO:0000256" key="1">
    <source>
        <dbReference type="ARBA" id="ARBA00004651"/>
    </source>
</evidence>
<dbReference type="Gene3D" id="1.20.1250.20">
    <property type="entry name" value="MFS general substrate transporter like domains"/>
    <property type="match status" value="1"/>
</dbReference>
<dbReference type="AlphaFoldDB" id="B9L3J9"/>
<feature type="transmembrane region" description="Helical" evidence="7">
    <location>
        <begin position="59"/>
        <end position="83"/>
    </location>
</feature>
<feature type="transmembrane region" description="Helical" evidence="7">
    <location>
        <begin position="356"/>
        <end position="375"/>
    </location>
</feature>
<keyword evidence="2" id="KW-0813">Transport</keyword>
<dbReference type="GO" id="GO:0005886">
    <property type="term" value="C:plasma membrane"/>
    <property type="evidence" value="ECO:0007669"/>
    <property type="project" value="UniProtKB-SubCell"/>
</dbReference>
<reference evidence="9 10" key="1">
    <citation type="journal article" date="2009" name="PLoS ONE">
        <title>Complete genome sequence of the aerobic CO-oxidizing thermophile Thermomicrobium roseum.</title>
        <authorList>
            <person name="Wu D."/>
            <person name="Raymond J."/>
            <person name="Wu M."/>
            <person name="Chatterji S."/>
            <person name="Ren Q."/>
            <person name="Graham J.E."/>
            <person name="Bryant D.A."/>
            <person name="Robb F."/>
            <person name="Colman A."/>
            <person name="Tallon L.J."/>
            <person name="Badger J.H."/>
            <person name="Madupu R."/>
            <person name="Ward N.L."/>
            <person name="Eisen J.A."/>
        </authorList>
    </citation>
    <scope>NUCLEOTIDE SEQUENCE [LARGE SCALE GENOMIC DNA]</scope>
    <source>
        <strain evidence="10">ATCC 27502 / DSM 5159 / P-2</strain>
        <plasmid evidence="9">unnamed</plasmid>
    </source>
</reference>
<dbReference type="Pfam" id="PF05977">
    <property type="entry name" value="MFS_3"/>
    <property type="match status" value="1"/>
</dbReference>
<dbReference type="eggNOG" id="COG2814">
    <property type="taxonomic scope" value="Bacteria"/>
</dbReference>
<dbReference type="Proteomes" id="UP000000447">
    <property type="component" value="Plasmid unnamed"/>
</dbReference>
<feature type="transmembrane region" description="Helical" evidence="7">
    <location>
        <begin position="180"/>
        <end position="203"/>
    </location>
</feature>
<dbReference type="InterPro" id="IPR036259">
    <property type="entry name" value="MFS_trans_sf"/>
</dbReference>
<evidence type="ECO:0000256" key="6">
    <source>
        <dbReference type="ARBA" id="ARBA00023136"/>
    </source>
</evidence>